<dbReference type="GO" id="GO:1904262">
    <property type="term" value="P:negative regulation of TORC1 signaling"/>
    <property type="evidence" value="ECO:0007669"/>
    <property type="project" value="TreeGrafter"/>
</dbReference>
<proteinExistence type="inferred from homology"/>
<feature type="region of interest" description="Disordered" evidence="2">
    <location>
        <begin position="209"/>
        <end position="281"/>
    </location>
</feature>
<sequence>MEKESGFLYNSDKKELLGTILPQILRDLTLHGECTIPVDTANIINLKLFPTLQDPAPVFEYQVPVAIRDLRALLENSGEFHNLEADVEIAIVKKCVRQLLYYGCVTLIDIFLHSNIYANTPKIAVLANDPKLQAECAVYIAKSGHAPPSFARIFALYCSVQPSLRMSDFCVVYSESLALIDVRRFITFGLIHGFLRRVHRYPICIDRSLPGSSPQQQQQSQQASQQTQQQQGQQKGRPFALSSNSPSMSGMNPISTAPSSTQPGGGAGGASGGANGNGTGANGAGGNVASLTSSKRALVSKANQLEKDILRMMDGGHHTDEICSKFLLRYTDVESMIQMNSNCFAVHK</sequence>
<feature type="compositionally biased region" description="Gly residues" evidence="2">
    <location>
        <begin position="263"/>
        <end position="281"/>
    </location>
</feature>
<dbReference type="EMBL" id="BSXW01012459">
    <property type="protein sequence ID" value="GMF65292.1"/>
    <property type="molecule type" value="Genomic_DNA"/>
</dbReference>
<dbReference type="PANTHER" id="PTHR12991:SF10">
    <property type="entry name" value="GATOR COMPLEX PROTEIN NPRL2"/>
    <property type="match status" value="1"/>
</dbReference>
<dbReference type="Proteomes" id="UP001165083">
    <property type="component" value="Unassembled WGS sequence"/>
</dbReference>
<dbReference type="GO" id="GO:0005774">
    <property type="term" value="C:vacuolar membrane"/>
    <property type="evidence" value="ECO:0007669"/>
    <property type="project" value="TreeGrafter"/>
</dbReference>
<name>A0A9W7D932_9STRA</name>
<dbReference type="Pfam" id="PF06218">
    <property type="entry name" value="NPR2"/>
    <property type="match status" value="2"/>
</dbReference>
<evidence type="ECO:0000256" key="1">
    <source>
        <dbReference type="ARBA" id="ARBA00008433"/>
    </source>
</evidence>
<reference evidence="3" key="1">
    <citation type="submission" date="2023-04" db="EMBL/GenBank/DDBJ databases">
        <title>Phytophthora lilii NBRC 32176.</title>
        <authorList>
            <person name="Ichikawa N."/>
            <person name="Sato H."/>
            <person name="Tonouchi N."/>
        </authorList>
    </citation>
    <scope>NUCLEOTIDE SEQUENCE</scope>
    <source>
        <strain evidence="3">NBRC 32176</strain>
    </source>
</reference>
<dbReference type="GO" id="GO:1990130">
    <property type="term" value="C:GATOR1 complex"/>
    <property type="evidence" value="ECO:0007669"/>
    <property type="project" value="TreeGrafter"/>
</dbReference>
<keyword evidence="4" id="KW-1185">Reference proteome</keyword>
<organism evidence="3 4">
    <name type="scientific">Phytophthora lilii</name>
    <dbReference type="NCBI Taxonomy" id="2077276"/>
    <lineage>
        <taxon>Eukaryota</taxon>
        <taxon>Sar</taxon>
        <taxon>Stramenopiles</taxon>
        <taxon>Oomycota</taxon>
        <taxon>Peronosporomycetes</taxon>
        <taxon>Peronosporales</taxon>
        <taxon>Peronosporaceae</taxon>
        <taxon>Phytophthora</taxon>
    </lineage>
</organism>
<dbReference type="GO" id="GO:0005096">
    <property type="term" value="F:GTPase activator activity"/>
    <property type="evidence" value="ECO:0007669"/>
    <property type="project" value="TreeGrafter"/>
</dbReference>
<comment type="caution">
    <text evidence="3">The sequence shown here is derived from an EMBL/GenBank/DDBJ whole genome shotgun (WGS) entry which is preliminary data.</text>
</comment>
<gene>
    <name evidence="3" type="ORF">Plil01_001797900</name>
</gene>
<dbReference type="InterPro" id="IPR009348">
    <property type="entry name" value="NPR2-like"/>
</dbReference>
<feature type="compositionally biased region" description="Low complexity" evidence="2">
    <location>
        <begin position="242"/>
        <end position="255"/>
    </location>
</feature>
<protein>
    <submittedName>
        <fullName evidence="3">Unnamed protein product</fullName>
    </submittedName>
</protein>
<dbReference type="OrthoDB" id="338854at2759"/>
<feature type="compositionally biased region" description="Low complexity" evidence="2">
    <location>
        <begin position="212"/>
        <end position="234"/>
    </location>
</feature>
<evidence type="ECO:0000313" key="4">
    <source>
        <dbReference type="Proteomes" id="UP001165083"/>
    </source>
</evidence>
<comment type="similarity">
    <text evidence="1">Belongs to the NPR2 family.</text>
</comment>
<dbReference type="GO" id="GO:0010508">
    <property type="term" value="P:positive regulation of autophagy"/>
    <property type="evidence" value="ECO:0007669"/>
    <property type="project" value="TreeGrafter"/>
</dbReference>
<dbReference type="AlphaFoldDB" id="A0A9W7D932"/>
<evidence type="ECO:0000313" key="3">
    <source>
        <dbReference type="EMBL" id="GMF65292.1"/>
    </source>
</evidence>
<dbReference type="PANTHER" id="PTHR12991">
    <property type="entry name" value="NITROGEN PERMEASE REGULATOR 2/TUMOR SUPPRESSOR CANDIDATE 4"/>
    <property type="match status" value="1"/>
</dbReference>
<evidence type="ECO:0000256" key="2">
    <source>
        <dbReference type="SAM" id="MobiDB-lite"/>
    </source>
</evidence>
<accession>A0A9W7D932</accession>